<dbReference type="PROSITE" id="PS51682">
    <property type="entry name" value="SAM_OMT_I"/>
    <property type="match status" value="1"/>
</dbReference>
<evidence type="ECO:0000256" key="4">
    <source>
        <dbReference type="ARBA" id="ARBA00023453"/>
    </source>
</evidence>
<dbReference type="AlphaFoldDB" id="A0A2C9JX70"/>
<evidence type="ECO:0008006" key="7">
    <source>
        <dbReference type="Google" id="ProtNLM"/>
    </source>
</evidence>
<dbReference type="GO" id="GO:0008171">
    <property type="term" value="F:O-methyltransferase activity"/>
    <property type="evidence" value="ECO:0007669"/>
    <property type="project" value="InterPro"/>
</dbReference>
<accession>A0A2C9JX70</accession>
<dbReference type="RefSeq" id="XP_013087214.2">
    <property type="nucleotide sequence ID" value="XM_013231760.2"/>
</dbReference>
<keyword evidence="2" id="KW-0808">Transferase</keyword>
<dbReference type="PANTHER" id="PTHR10509">
    <property type="entry name" value="O-METHYLTRANSFERASE-RELATED"/>
    <property type="match status" value="1"/>
</dbReference>
<dbReference type="GO" id="GO:0008757">
    <property type="term" value="F:S-adenosylmethionine-dependent methyltransferase activity"/>
    <property type="evidence" value="ECO:0007669"/>
    <property type="project" value="TreeGrafter"/>
</dbReference>
<evidence type="ECO:0000256" key="1">
    <source>
        <dbReference type="ARBA" id="ARBA00022603"/>
    </source>
</evidence>
<dbReference type="InterPro" id="IPR050362">
    <property type="entry name" value="Cation-dep_OMT"/>
</dbReference>
<dbReference type="STRING" id="6526.A0A2C9JX70"/>
<dbReference type="SUPFAM" id="SSF53335">
    <property type="entry name" value="S-adenosyl-L-methionine-dependent methyltransferases"/>
    <property type="match status" value="1"/>
</dbReference>
<proteinExistence type="inferred from homology"/>
<evidence type="ECO:0000313" key="5">
    <source>
        <dbReference type="EnsemblMetazoa" id="BGLB009464-PB"/>
    </source>
</evidence>
<dbReference type="VEuPathDB" id="VectorBase:BGLB009464"/>
<reference evidence="5" key="1">
    <citation type="submission" date="2020-05" db="UniProtKB">
        <authorList>
            <consortium name="EnsemblMetazoa"/>
        </authorList>
    </citation>
    <scope>IDENTIFICATION</scope>
    <source>
        <strain evidence="5">BB02</strain>
    </source>
</reference>
<keyword evidence="1" id="KW-0489">Methyltransferase</keyword>
<dbReference type="GO" id="GO:0032259">
    <property type="term" value="P:methylation"/>
    <property type="evidence" value="ECO:0007669"/>
    <property type="project" value="UniProtKB-KW"/>
</dbReference>
<evidence type="ECO:0000256" key="3">
    <source>
        <dbReference type="ARBA" id="ARBA00022691"/>
    </source>
</evidence>
<dbReference type="InterPro" id="IPR002935">
    <property type="entry name" value="SAM_O-MeTrfase"/>
</dbReference>
<keyword evidence="3" id="KW-0949">S-adenosyl-L-methionine</keyword>
<name>A0A2C9JX70_BIOGL</name>
<dbReference type="OrthoDB" id="10251242at2759"/>
<dbReference type="KEGG" id="bgt:106071618"/>
<gene>
    <name evidence="5" type="primary">106071618</name>
</gene>
<dbReference type="EnsemblMetazoa" id="BGLB009464-RB">
    <property type="protein sequence ID" value="BGLB009464-PB"/>
    <property type="gene ID" value="BGLB009464"/>
</dbReference>
<dbReference type="VEuPathDB" id="VectorBase:BGLAX_028590"/>
<dbReference type="PANTHER" id="PTHR10509:SF14">
    <property type="entry name" value="CAFFEOYL-COA O-METHYLTRANSFERASE 3-RELATED"/>
    <property type="match status" value="1"/>
</dbReference>
<dbReference type="CDD" id="cd02440">
    <property type="entry name" value="AdoMet_MTases"/>
    <property type="match status" value="1"/>
</dbReference>
<dbReference type="Gene3D" id="3.40.50.150">
    <property type="entry name" value="Vaccinia Virus protein VP39"/>
    <property type="match status" value="1"/>
</dbReference>
<dbReference type="Proteomes" id="UP000076420">
    <property type="component" value="Unassembled WGS sequence"/>
</dbReference>
<dbReference type="Pfam" id="PF01596">
    <property type="entry name" value="Methyltransf_3"/>
    <property type="match status" value="1"/>
</dbReference>
<protein>
    <recommendedName>
        <fullName evidence="7">Caffeoyl-CoA O-methyltransferase</fullName>
    </recommendedName>
</protein>
<evidence type="ECO:0000256" key="2">
    <source>
        <dbReference type="ARBA" id="ARBA00022679"/>
    </source>
</evidence>
<sequence>MSQNPRRRRYHDPAIDQLIKAIDLAESTNSAPEVIKGLKYALELVQLRDDFTKSSTSAESEACKNILEETLKHDWAAVHAEGKTTWRLSPGMMSGSVEGQFLKSFVSAQKAKRILDVGMFTGYSALSMAEALPADGEVVTIDQDDYLKTLVEDSFLKKSPHGYKIKIIIGKAPEVIQQLSDKGEKFDIIFLDADKSEYILYLKYVFEKNLLAPGGSVLVDNAYRHGDGYRPDVGETPTKIFAQAVSSDPSLHSVLLPIRDGILLIRRKSDVEGTVL</sequence>
<organism evidence="5 6">
    <name type="scientific">Biomphalaria glabrata</name>
    <name type="common">Bloodfluke planorb</name>
    <name type="synonym">Freshwater snail</name>
    <dbReference type="NCBI Taxonomy" id="6526"/>
    <lineage>
        <taxon>Eukaryota</taxon>
        <taxon>Metazoa</taxon>
        <taxon>Spiralia</taxon>
        <taxon>Lophotrochozoa</taxon>
        <taxon>Mollusca</taxon>
        <taxon>Gastropoda</taxon>
        <taxon>Heterobranchia</taxon>
        <taxon>Euthyneura</taxon>
        <taxon>Panpulmonata</taxon>
        <taxon>Hygrophila</taxon>
        <taxon>Lymnaeoidea</taxon>
        <taxon>Planorbidae</taxon>
        <taxon>Biomphalaria</taxon>
    </lineage>
</organism>
<evidence type="ECO:0000313" key="6">
    <source>
        <dbReference type="Proteomes" id="UP000076420"/>
    </source>
</evidence>
<comment type="similarity">
    <text evidence="4">Belongs to the class I-like SAM-binding methyltransferase superfamily. Cation-dependent O-methyltransferase family.</text>
</comment>
<dbReference type="InterPro" id="IPR029063">
    <property type="entry name" value="SAM-dependent_MTases_sf"/>
</dbReference>